<dbReference type="Gene3D" id="1.20.1070.10">
    <property type="entry name" value="Rhodopsin 7-helix transmembrane proteins"/>
    <property type="match status" value="1"/>
</dbReference>
<dbReference type="WBParaSite" id="MhA1_Contig1522.frz3.gene5">
    <property type="protein sequence ID" value="MhA1_Contig1522.frz3.gene5"/>
    <property type="gene ID" value="MhA1_Contig1522.frz3.gene5"/>
</dbReference>
<sequence length="196" mass="22699">MLIAYCTTFVYIRFFFGHQNRVRATTHQSSIRSLARDKEEERIQKARRQREKNFLVQSFLICGFLEIQNLAFVITPAIFASLKGQWPFLVTFAENWISILLNSISPIILFSFNGDVRKSLAELFKYQPQCCFGPQIINQNNNLPIAFTQSFTVPPSQLLRPLGLNRRITDENNNEQISRGIDTPQRQISLSIDRNI</sequence>
<keyword evidence="1" id="KW-1133">Transmembrane helix</keyword>
<keyword evidence="1" id="KW-0472">Membrane</keyword>
<accession>A0A1I8B7A2</accession>
<organism evidence="2 3">
    <name type="scientific">Meloidogyne hapla</name>
    <name type="common">Root-knot nematode worm</name>
    <dbReference type="NCBI Taxonomy" id="6305"/>
    <lineage>
        <taxon>Eukaryota</taxon>
        <taxon>Metazoa</taxon>
        <taxon>Ecdysozoa</taxon>
        <taxon>Nematoda</taxon>
        <taxon>Chromadorea</taxon>
        <taxon>Rhabditida</taxon>
        <taxon>Tylenchina</taxon>
        <taxon>Tylenchomorpha</taxon>
        <taxon>Tylenchoidea</taxon>
        <taxon>Meloidogynidae</taxon>
        <taxon>Meloidogyninae</taxon>
        <taxon>Meloidogyne</taxon>
    </lineage>
</organism>
<protein>
    <submittedName>
        <fullName evidence="3">G_PROTEIN_RECEP_F1_2 domain-containing protein</fullName>
    </submittedName>
</protein>
<name>A0A1I8B7A2_MELHA</name>
<keyword evidence="2" id="KW-1185">Reference proteome</keyword>
<evidence type="ECO:0000256" key="1">
    <source>
        <dbReference type="SAM" id="Phobius"/>
    </source>
</evidence>
<keyword evidence="1" id="KW-0812">Transmembrane</keyword>
<dbReference type="AlphaFoldDB" id="A0A1I8B7A2"/>
<dbReference type="InterPro" id="IPR019426">
    <property type="entry name" value="7TM_GPCR_serpentine_rcpt_Srv"/>
</dbReference>
<dbReference type="Pfam" id="PF10323">
    <property type="entry name" value="7TM_GPCR_Srv"/>
    <property type="match status" value="1"/>
</dbReference>
<feature type="transmembrane region" description="Helical" evidence="1">
    <location>
        <begin position="86"/>
        <end position="110"/>
    </location>
</feature>
<evidence type="ECO:0000313" key="3">
    <source>
        <dbReference type="WBParaSite" id="MhA1_Contig1522.frz3.gene5"/>
    </source>
</evidence>
<evidence type="ECO:0000313" key="2">
    <source>
        <dbReference type="Proteomes" id="UP000095281"/>
    </source>
</evidence>
<reference evidence="3" key="1">
    <citation type="submission" date="2016-11" db="UniProtKB">
        <authorList>
            <consortium name="WormBaseParasite"/>
        </authorList>
    </citation>
    <scope>IDENTIFICATION</scope>
</reference>
<proteinExistence type="predicted"/>
<feature type="transmembrane region" description="Helical" evidence="1">
    <location>
        <begin position="54"/>
        <end position="80"/>
    </location>
</feature>
<dbReference type="Proteomes" id="UP000095281">
    <property type="component" value="Unplaced"/>
</dbReference>